<evidence type="ECO:0000256" key="4">
    <source>
        <dbReference type="SAM" id="Phobius"/>
    </source>
</evidence>
<gene>
    <name evidence="6" type="primary">FGENESH: predicted gene_1.482</name>
    <name evidence="7" type="ORF">AAT19DRAFT_8913</name>
    <name evidence="6" type="ORF">BN2166_0004820</name>
</gene>
<dbReference type="SMART" id="SM00906">
    <property type="entry name" value="Fungal_trans"/>
    <property type="match status" value="1"/>
</dbReference>
<dbReference type="OMA" id="CTFVDAA"/>
<feature type="domain" description="Zn(2)-C6 fungal-type" evidence="5">
    <location>
        <begin position="39"/>
        <end position="80"/>
    </location>
</feature>
<dbReference type="SMART" id="SM00066">
    <property type="entry name" value="GAL4"/>
    <property type="match status" value="1"/>
</dbReference>
<reference evidence="6 8" key="1">
    <citation type="submission" date="2015-07" db="EMBL/GenBank/DDBJ databases">
        <authorList>
            <person name="Cajimat M.N.B."/>
            <person name="Milazzo M.L."/>
            <person name="Fulhorst C.F."/>
        </authorList>
    </citation>
    <scope>NUCLEOTIDE SEQUENCE [LARGE SCALE GENOMIC DNA]</scope>
    <source>
        <strain evidence="6">Single colony</strain>
    </source>
</reference>
<evidence type="ECO:0000259" key="5">
    <source>
        <dbReference type="PROSITE" id="PS50048"/>
    </source>
</evidence>
<keyword evidence="4" id="KW-1133">Transmembrane helix</keyword>
<dbReference type="Pfam" id="PF00172">
    <property type="entry name" value="Zn_clus"/>
    <property type="match status" value="1"/>
</dbReference>
<name>A0A0K3CBV3_RHOTO</name>
<dbReference type="Proteomes" id="UP000199069">
    <property type="component" value="Unassembled WGS sequence"/>
</dbReference>
<dbReference type="CDD" id="cd00067">
    <property type="entry name" value="GAL4"/>
    <property type="match status" value="1"/>
</dbReference>
<keyword evidence="4" id="KW-0472">Membrane</keyword>
<evidence type="ECO:0000256" key="3">
    <source>
        <dbReference type="SAM" id="MobiDB-lite"/>
    </source>
</evidence>
<evidence type="ECO:0000256" key="1">
    <source>
        <dbReference type="ARBA" id="ARBA00022723"/>
    </source>
</evidence>
<dbReference type="Proteomes" id="UP000239560">
    <property type="component" value="Unassembled WGS sequence"/>
</dbReference>
<dbReference type="GO" id="GO:0003677">
    <property type="term" value="F:DNA binding"/>
    <property type="evidence" value="ECO:0007669"/>
    <property type="project" value="InterPro"/>
</dbReference>
<dbReference type="EMBL" id="CWKI01000001">
    <property type="protein sequence ID" value="CTR04621.1"/>
    <property type="molecule type" value="Genomic_DNA"/>
</dbReference>
<keyword evidence="2" id="KW-0539">Nucleus</keyword>
<feature type="transmembrane region" description="Helical" evidence="4">
    <location>
        <begin position="338"/>
        <end position="361"/>
    </location>
</feature>
<protein>
    <submittedName>
        <fullName evidence="6">BY PROTMAP: gi|472588551|gb|EMS26023.1| Zn(2)-C6 transcription factor [Rhodosporidium toruloides NP11] gi|647396340|emb|CDR38431.1| RHTO0S03e09450g1_1 [Rhodosporidium toruloides]</fullName>
    </submittedName>
</protein>
<evidence type="ECO:0000256" key="2">
    <source>
        <dbReference type="ARBA" id="ARBA00023242"/>
    </source>
</evidence>
<dbReference type="GO" id="GO:0008270">
    <property type="term" value="F:zinc ion binding"/>
    <property type="evidence" value="ECO:0007669"/>
    <property type="project" value="InterPro"/>
</dbReference>
<dbReference type="AlphaFoldDB" id="A0A0K3CBV3"/>
<dbReference type="Pfam" id="PF04082">
    <property type="entry name" value="Fungal_trans"/>
    <property type="match status" value="1"/>
</dbReference>
<proteinExistence type="predicted"/>
<keyword evidence="4" id="KW-0812">Transmembrane</keyword>
<reference evidence="7 9" key="2">
    <citation type="journal article" date="2018" name="Elife">
        <title>Functional genomics of lipid metabolism in the oleaginous yeast Rhodosporidium toruloides.</title>
        <authorList>
            <person name="Coradetti S.T."/>
            <person name="Pinel D."/>
            <person name="Geiselman G."/>
            <person name="Ito M."/>
            <person name="Mondo S."/>
            <person name="Reilly M.C."/>
            <person name="Cheng Y.F."/>
            <person name="Bauer S."/>
            <person name="Grigoriev I."/>
            <person name="Gladden J.M."/>
            <person name="Simmons B.A."/>
            <person name="Brem R."/>
            <person name="Arkin A.P."/>
            <person name="Skerker J.M."/>
        </authorList>
    </citation>
    <scope>NUCLEOTIDE SEQUENCE [LARGE SCALE GENOMIC DNA]</scope>
    <source>
        <strain evidence="7 9">NBRC 0880</strain>
    </source>
</reference>
<feature type="compositionally biased region" description="Low complexity" evidence="3">
    <location>
        <begin position="697"/>
        <end position="707"/>
    </location>
</feature>
<dbReference type="InterPro" id="IPR036864">
    <property type="entry name" value="Zn2-C6_fun-type_DNA-bd_sf"/>
</dbReference>
<feature type="compositionally biased region" description="Low complexity" evidence="3">
    <location>
        <begin position="10"/>
        <end position="22"/>
    </location>
</feature>
<dbReference type="EMBL" id="LCTV02000001">
    <property type="protein sequence ID" value="PRQ77845.1"/>
    <property type="molecule type" value="Genomic_DNA"/>
</dbReference>
<dbReference type="Gene3D" id="4.10.240.10">
    <property type="entry name" value="Zn(2)-C6 fungal-type DNA-binding domain"/>
    <property type="match status" value="1"/>
</dbReference>
<evidence type="ECO:0000313" key="9">
    <source>
        <dbReference type="Proteomes" id="UP000239560"/>
    </source>
</evidence>
<dbReference type="SUPFAM" id="SSF57701">
    <property type="entry name" value="Zn2/Cys6 DNA-binding domain"/>
    <property type="match status" value="1"/>
</dbReference>
<dbReference type="InterPro" id="IPR050987">
    <property type="entry name" value="AtrR-like"/>
</dbReference>
<evidence type="ECO:0000313" key="6">
    <source>
        <dbReference type="EMBL" id="CTR04621.1"/>
    </source>
</evidence>
<keyword evidence="8" id="KW-1185">Reference proteome</keyword>
<dbReference type="InterPro" id="IPR007219">
    <property type="entry name" value="XnlR_reg_dom"/>
</dbReference>
<evidence type="ECO:0000313" key="7">
    <source>
        <dbReference type="EMBL" id="PRQ77845.1"/>
    </source>
</evidence>
<dbReference type="PANTHER" id="PTHR46910">
    <property type="entry name" value="TRANSCRIPTION FACTOR PDR1"/>
    <property type="match status" value="1"/>
</dbReference>
<dbReference type="OrthoDB" id="4456959at2759"/>
<dbReference type="PROSITE" id="PS50048">
    <property type="entry name" value="ZN2_CY6_FUNGAL_2"/>
    <property type="match status" value="1"/>
</dbReference>
<feature type="region of interest" description="Disordered" evidence="3">
    <location>
        <begin position="663"/>
        <end position="743"/>
    </location>
</feature>
<accession>A0A0K3CBV3</accession>
<sequence>MADAAPERFASPSASSGPSTTAQGDSAAAKNRQNRIVRACDNCRRRKIRCDAMGGATGPEGATAEQPCTLCASQGVPCTFEQRPQKRTPPKGYVESLERRLEAMEGLLSSLSKQDGPPASTVSRSTAPPPVAPLPSDFGRPAATEIASSSRAPSPPPTDLDAIQGLSERLDDLVIEADRYVGRGSGFHLVQSVHDYVSLPLDTNKTTALVDTLLTDQHDRFHSLVTMPPTELCEQLVEAFFAQHSGVSSVLIHRKYFEECVMRGMVQTDKGFRSLYYAVCAVGARYVDDPRLLPPPSVAAAFPGQARLASGFAFFSAAIATSTTPFAAPCLADIQTSVLLVAWLLGATSILTSWTMIGFAVRRAIDAGAHRENRTRWSTSPLQNQLRKRAFHLLCSLDFFISSSLGRPTAVHEDDYDVELPLEITDDALWDWELAARRAMAEGRAVPDSPVSLTPSPTGEMTKWKSAVELHRIMAKALRLMYGVKVELTREKVVENVTYLDSLLNSWLANVAQPLRWNPAQQDDDLLCQSAWLMCIYYQTQILVHREFVSPSRSRALGFPSLAICSNAARATAHVVDVLRQRNVIHKCYSWAPALAVNAGLMLLLGVFATPAGPPGTDRPTLTPSAASDVKRCINVLEKLRESSFMAQMCHPHLTALAALTSAPPPAARHPQPTASSPSTPQHANLKRVNPEEWADGRSPADSSRADSGGGGSDKPSPVDTGSTSTSETSHKIRRVDRGCVPGLPFSTQDLSAATFNGRHTFDFGADWSRAPAAAQSGLPSGPPLTESASANGTSTLAADYQAIMAQLAGGNASSTFGASGTDPFALNSSMPPSAFGASTSDPAATLPASAFSPTSFDHSMLFSFPDFWNLPTDNPSIAPPGIEQVAGDILSQFGLPPRQQHPFATSAQPPSSFAVSTGPAALFAPSPAQASIAQSAQMAAPLGMNMQGSPARGDIDWHTAFFSGAAFPPPPA</sequence>
<dbReference type="CDD" id="cd12148">
    <property type="entry name" value="fungal_TF_MHR"/>
    <property type="match status" value="1"/>
</dbReference>
<feature type="compositionally biased region" description="Low complexity" evidence="3">
    <location>
        <begin position="670"/>
        <end position="684"/>
    </location>
</feature>
<keyword evidence="1" id="KW-0479">Metal-binding</keyword>
<dbReference type="STRING" id="5286.A0A0K3CBV3"/>
<organism evidence="6 8">
    <name type="scientific">Rhodotorula toruloides</name>
    <name type="common">Yeast</name>
    <name type="synonym">Rhodosporidium toruloides</name>
    <dbReference type="NCBI Taxonomy" id="5286"/>
    <lineage>
        <taxon>Eukaryota</taxon>
        <taxon>Fungi</taxon>
        <taxon>Dikarya</taxon>
        <taxon>Basidiomycota</taxon>
        <taxon>Pucciniomycotina</taxon>
        <taxon>Microbotryomycetes</taxon>
        <taxon>Sporidiobolales</taxon>
        <taxon>Sporidiobolaceae</taxon>
        <taxon>Rhodotorula</taxon>
    </lineage>
</organism>
<feature type="region of interest" description="Disordered" evidence="3">
    <location>
        <begin position="1"/>
        <end position="36"/>
    </location>
</feature>
<feature type="region of interest" description="Disordered" evidence="3">
    <location>
        <begin position="110"/>
        <end position="162"/>
    </location>
</feature>
<dbReference type="PANTHER" id="PTHR46910:SF1">
    <property type="entry name" value="MISCELLANEOUS ZN(II)2CYS6 TRANSCRIPTION FACTOR (EUROFUNG)-RELATED"/>
    <property type="match status" value="1"/>
</dbReference>
<dbReference type="GO" id="GO:0000981">
    <property type="term" value="F:DNA-binding transcription factor activity, RNA polymerase II-specific"/>
    <property type="evidence" value="ECO:0007669"/>
    <property type="project" value="InterPro"/>
</dbReference>
<evidence type="ECO:0000313" key="8">
    <source>
        <dbReference type="Proteomes" id="UP000199069"/>
    </source>
</evidence>
<dbReference type="InterPro" id="IPR001138">
    <property type="entry name" value="Zn2Cys6_DnaBD"/>
</dbReference>
<dbReference type="GO" id="GO:0006351">
    <property type="term" value="P:DNA-templated transcription"/>
    <property type="evidence" value="ECO:0007669"/>
    <property type="project" value="InterPro"/>
</dbReference>